<name>A0A061B7P1_RHOTO</name>
<evidence type="ECO:0000313" key="3">
    <source>
        <dbReference type="EMBL" id="CDR45928.1"/>
    </source>
</evidence>
<reference evidence="3" key="1">
    <citation type="journal article" date="2014" name="Genome Announc.">
        <title>Draft genome sequence of Rhodosporidium toruloides CECT1137, an oleaginous yeast of biotechnological interest.</title>
        <authorList>
            <person name="Morin N."/>
            <person name="Calcas X."/>
            <person name="Devillers H."/>
            <person name="Durrens P."/>
            <person name="Sherman D.J."/>
            <person name="Nicaud J.-M."/>
            <person name="Neuveglise C."/>
        </authorList>
    </citation>
    <scope>NUCLEOTIDE SEQUENCE</scope>
    <source>
        <strain evidence="3">CECT1137</strain>
    </source>
</reference>
<dbReference type="EMBL" id="LK052946">
    <property type="protein sequence ID" value="CDR45928.1"/>
    <property type="molecule type" value="Genomic_DNA"/>
</dbReference>
<dbReference type="PANTHER" id="PTHR39465">
    <property type="entry name" value="DNA LIGASE D, 3'-PHOSPHOESTERASE DOMAIN"/>
    <property type="match status" value="1"/>
</dbReference>
<dbReference type="AlphaFoldDB" id="A0A061B7P1"/>
<feature type="region of interest" description="Disordered" evidence="1">
    <location>
        <begin position="317"/>
        <end position="352"/>
    </location>
</feature>
<accession>A0A061B7P1</accession>
<dbReference type="InterPro" id="IPR014144">
    <property type="entry name" value="LigD_PE_domain"/>
</dbReference>
<feature type="domain" description="DNA ligase D 3'-phosphoesterase" evidence="2">
    <location>
        <begin position="82"/>
        <end position="167"/>
    </location>
</feature>
<evidence type="ECO:0000259" key="2">
    <source>
        <dbReference type="Pfam" id="PF13298"/>
    </source>
</evidence>
<sequence>MVDSRVLSQRKFGYMSPAAFQAAQVAAKRKGKEELEARPAKRQRIKRYRAKDFQTPFATPREVEEWFAEYPALSQRNFYIVQNHWATRDHYDLRVQLDGRTTSWAIPATLADPTKQLRRQAIETNPHPMSYSLFEGRDPKGPNITGVWDIGTYKVYKSMRAERQDEKTRSEGIDDAETTDEDATPVEEDDFQEHLFRDAWHRCVGLETPAVGRWPRQPAPRDDGKRHGFVLELNGERYQGLRLSFVHGSDEVKHNVSKYTGQLEAHRIWLLTLHAAKSKSLASTENLDIPRDRSLLTRRTMEEIGRDSTAWYKACIEADEQDTDDEGSETTGDGTQRKGRRQREMEGDFRRG</sequence>
<feature type="region of interest" description="Disordered" evidence="1">
    <location>
        <begin position="161"/>
        <end position="187"/>
    </location>
</feature>
<dbReference type="PANTHER" id="PTHR39465:SF1">
    <property type="entry name" value="DNA LIGASE D 3'-PHOSPHOESTERASE DOMAIN-CONTAINING PROTEIN"/>
    <property type="match status" value="1"/>
</dbReference>
<feature type="compositionally biased region" description="Basic and acidic residues" evidence="1">
    <location>
        <begin position="161"/>
        <end position="172"/>
    </location>
</feature>
<feature type="compositionally biased region" description="Acidic residues" evidence="1">
    <location>
        <begin position="317"/>
        <end position="328"/>
    </location>
</feature>
<organism evidence="3">
    <name type="scientific">Rhodotorula toruloides</name>
    <name type="common">Yeast</name>
    <name type="synonym">Rhodosporidium toruloides</name>
    <dbReference type="NCBI Taxonomy" id="5286"/>
    <lineage>
        <taxon>Eukaryota</taxon>
        <taxon>Fungi</taxon>
        <taxon>Dikarya</taxon>
        <taxon>Basidiomycota</taxon>
        <taxon>Pucciniomycotina</taxon>
        <taxon>Microbotryomycetes</taxon>
        <taxon>Sporidiobolales</taxon>
        <taxon>Sporidiobolaceae</taxon>
        <taxon>Rhodotorula</taxon>
    </lineage>
</organism>
<gene>
    <name evidence="3" type="ORF">RHTO0S_11e06392g</name>
</gene>
<proteinExistence type="predicted"/>
<protein>
    <submittedName>
        <fullName evidence="3">RHTO0S11e06392g1_1</fullName>
    </submittedName>
</protein>
<evidence type="ECO:0000256" key="1">
    <source>
        <dbReference type="SAM" id="MobiDB-lite"/>
    </source>
</evidence>
<feature type="compositionally biased region" description="Basic and acidic residues" evidence="1">
    <location>
        <begin position="342"/>
        <end position="352"/>
    </location>
</feature>
<dbReference type="OrthoDB" id="2588098at2759"/>
<feature type="compositionally biased region" description="Acidic residues" evidence="1">
    <location>
        <begin position="173"/>
        <end position="187"/>
    </location>
</feature>
<dbReference type="Pfam" id="PF13298">
    <property type="entry name" value="LigD_N"/>
    <property type="match status" value="1"/>
</dbReference>